<dbReference type="Pfam" id="PF19300">
    <property type="entry name" value="BPD_transp_1_N"/>
    <property type="match status" value="1"/>
</dbReference>
<dbReference type="Pfam" id="PF00528">
    <property type="entry name" value="BPD_transp_1"/>
    <property type="match status" value="1"/>
</dbReference>
<comment type="similarity">
    <text evidence="7">Belongs to the binding-protein-dependent transport system permease family.</text>
</comment>
<accession>A0A7K1UJP8</accession>
<dbReference type="GO" id="GO:0055085">
    <property type="term" value="P:transmembrane transport"/>
    <property type="evidence" value="ECO:0007669"/>
    <property type="project" value="InterPro"/>
</dbReference>
<dbReference type="Gene3D" id="1.10.3720.10">
    <property type="entry name" value="MetI-like"/>
    <property type="match status" value="1"/>
</dbReference>
<evidence type="ECO:0000256" key="3">
    <source>
        <dbReference type="ARBA" id="ARBA00022475"/>
    </source>
</evidence>
<protein>
    <submittedName>
        <fullName evidence="9">ABC transporter permease subunit</fullName>
    </submittedName>
</protein>
<feature type="transmembrane region" description="Helical" evidence="7">
    <location>
        <begin position="142"/>
        <end position="161"/>
    </location>
</feature>
<dbReference type="Proteomes" id="UP000460157">
    <property type="component" value="Unassembled WGS sequence"/>
</dbReference>
<feature type="transmembrane region" description="Helical" evidence="7">
    <location>
        <begin position="173"/>
        <end position="192"/>
    </location>
</feature>
<evidence type="ECO:0000256" key="1">
    <source>
        <dbReference type="ARBA" id="ARBA00004651"/>
    </source>
</evidence>
<organism evidence="9 10">
    <name type="scientific">Nesterenkonia alkaliphila</name>
    <dbReference type="NCBI Taxonomy" id="1463631"/>
    <lineage>
        <taxon>Bacteria</taxon>
        <taxon>Bacillati</taxon>
        <taxon>Actinomycetota</taxon>
        <taxon>Actinomycetes</taxon>
        <taxon>Micrococcales</taxon>
        <taxon>Micrococcaceae</taxon>
        <taxon>Nesterenkonia</taxon>
    </lineage>
</organism>
<dbReference type="InterPro" id="IPR000515">
    <property type="entry name" value="MetI-like"/>
</dbReference>
<dbReference type="RefSeq" id="WP_157323938.1">
    <property type="nucleotide sequence ID" value="NZ_BMFX01000001.1"/>
</dbReference>
<feature type="transmembrane region" description="Helical" evidence="7">
    <location>
        <begin position="227"/>
        <end position="253"/>
    </location>
</feature>
<reference evidence="9 10" key="1">
    <citation type="submission" date="2019-12" db="EMBL/GenBank/DDBJ databases">
        <title>Nesterenkonia muleiensis sp. nov., a novel actinobacterium isolated from sap of Populus euphratica.</title>
        <authorList>
            <person name="Wang R."/>
        </authorList>
    </citation>
    <scope>NUCLEOTIDE SEQUENCE [LARGE SCALE GENOMIC DNA]</scope>
    <source>
        <strain evidence="9 10">F10</strain>
    </source>
</reference>
<evidence type="ECO:0000313" key="10">
    <source>
        <dbReference type="Proteomes" id="UP000460157"/>
    </source>
</evidence>
<evidence type="ECO:0000259" key="8">
    <source>
        <dbReference type="PROSITE" id="PS50928"/>
    </source>
</evidence>
<evidence type="ECO:0000256" key="2">
    <source>
        <dbReference type="ARBA" id="ARBA00022448"/>
    </source>
</evidence>
<feature type="transmembrane region" description="Helical" evidence="7">
    <location>
        <begin position="273"/>
        <end position="299"/>
    </location>
</feature>
<dbReference type="PROSITE" id="PS50928">
    <property type="entry name" value="ABC_TM1"/>
    <property type="match status" value="1"/>
</dbReference>
<dbReference type="InterPro" id="IPR045621">
    <property type="entry name" value="BPD_transp_1_N"/>
</dbReference>
<dbReference type="OrthoDB" id="3543764at2"/>
<dbReference type="SUPFAM" id="SSF161098">
    <property type="entry name" value="MetI-like"/>
    <property type="match status" value="1"/>
</dbReference>
<keyword evidence="4 7" id="KW-0812">Transmembrane</keyword>
<name>A0A7K1UJP8_9MICC</name>
<evidence type="ECO:0000313" key="9">
    <source>
        <dbReference type="EMBL" id="MVT26709.1"/>
    </source>
</evidence>
<evidence type="ECO:0000256" key="4">
    <source>
        <dbReference type="ARBA" id="ARBA00022692"/>
    </source>
</evidence>
<keyword evidence="3" id="KW-1003">Cell membrane</keyword>
<keyword evidence="2 7" id="KW-0813">Transport</keyword>
<evidence type="ECO:0000256" key="7">
    <source>
        <dbReference type="RuleBase" id="RU363032"/>
    </source>
</evidence>
<dbReference type="CDD" id="cd06261">
    <property type="entry name" value="TM_PBP2"/>
    <property type="match status" value="1"/>
</dbReference>
<keyword evidence="5 7" id="KW-1133">Transmembrane helix</keyword>
<comment type="subcellular location">
    <subcellularLocation>
        <location evidence="1 7">Cell membrane</location>
        <topology evidence="1 7">Multi-pass membrane protein</topology>
    </subcellularLocation>
</comment>
<dbReference type="PANTHER" id="PTHR43163">
    <property type="entry name" value="DIPEPTIDE TRANSPORT SYSTEM PERMEASE PROTEIN DPPB-RELATED"/>
    <property type="match status" value="1"/>
</dbReference>
<gene>
    <name evidence="9" type="ORF">GNZ21_10120</name>
</gene>
<dbReference type="EMBL" id="WRPM01000071">
    <property type="protein sequence ID" value="MVT26709.1"/>
    <property type="molecule type" value="Genomic_DNA"/>
</dbReference>
<keyword evidence="6 7" id="KW-0472">Membrane</keyword>
<dbReference type="PANTHER" id="PTHR43163:SF6">
    <property type="entry name" value="DIPEPTIDE TRANSPORT SYSTEM PERMEASE PROTEIN DPPB-RELATED"/>
    <property type="match status" value="1"/>
</dbReference>
<evidence type="ECO:0000256" key="5">
    <source>
        <dbReference type="ARBA" id="ARBA00022989"/>
    </source>
</evidence>
<dbReference type="AlphaFoldDB" id="A0A7K1UJP8"/>
<feature type="transmembrane region" description="Helical" evidence="7">
    <location>
        <begin position="12"/>
        <end position="31"/>
    </location>
</feature>
<dbReference type="GO" id="GO:0005886">
    <property type="term" value="C:plasma membrane"/>
    <property type="evidence" value="ECO:0007669"/>
    <property type="project" value="UniProtKB-SubCell"/>
</dbReference>
<dbReference type="InterPro" id="IPR035906">
    <property type="entry name" value="MetI-like_sf"/>
</dbReference>
<sequence>MARYLGRRLLQALATIFVVVTVTFIIGRLAGSPSALILGEWATPEQIAALDVELGFDRPYLVQYADYLGGLLQGDFGNSYRDRGTSSMAMVMDRLPDSLVLGAAGLSLGLLMAFAAVLFIHLTRWWPLRSVMLGLGSMRQSLPDFFFGLLLVLILSVSLGWLPSLGSGSLQTLIMPALTIATGQFIVYARLLDNALLEQGKHDYVRTALARGESPRRVVLAETLPNGLLPVMTVAGINLGTFLGGLVIVENVFAWPGMGQLMLTATFSRDFAVVQSGLIMVAVLFVAANLLVDFLYGIVDPRVRMR</sequence>
<evidence type="ECO:0000256" key="6">
    <source>
        <dbReference type="ARBA" id="ARBA00023136"/>
    </source>
</evidence>
<feature type="transmembrane region" description="Helical" evidence="7">
    <location>
        <begin position="99"/>
        <end position="122"/>
    </location>
</feature>
<feature type="domain" description="ABC transmembrane type-1" evidence="8">
    <location>
        <begin position="95"/>
        <end position="296"/>
    </location>
</feature>
<comment type="caution">
    <text evidence="9">The sequence shown here is derived from an EMBL/GenBank/DDBJ whole genome shotgun (WGS) entry which is preliminary data.</text>
</comment>
<proteinExistence type="inferred from homology"/>
<keyword evidence="10" id="KW-1185">Reference proteome</keyword>